<evidence type="ECO:0000256" key="4">
    <source>
        <dbReference type="ARBA" id="ARBA00023027"/>
    </source>
</evidence>
<reference evidence="8" key="1">
    <citation type="submission" date="2016-10" db="EMBL/GenBank/DDBJ databases">
        <authorList>
            <person name="de Groot N.N."/>
        </authorList>
    </citation>
    <scope>NUCLEOTIDE SEQUENCE</scope>
</reference>
<evidence type="ECO:0000259" key="6">
    <source>
        <dbReference type="Pfam" id="PF02080"/>
    </source>
</evidence>
<evidence type="ECO:0000256" key="5">
    <source>
        <dbReference type="ARBA" id="ARBA00023065"/>
    </source>
</evidence>
<dbReference type="SUPFAM" id="SSF116726">
    <property type="entry name" value="TrkA C-terminal domain-like"/>
    <property type="match status" value="1"/>
</dbReference>
<dbReference type="EMBL" id="FRYL01000027">
    <property type="protein sequence ID" value="SHO81097.1"/>
    <property type="molecule type" value="Genomic_DNA"/>
</dbReference>
<dbReference type="Gene3D" id="3.30.70.1450">
    <property type="entry name" value="Regulator of K+ conductance, C-terminal domain"/>
    <property type="match status" value="1"/>
</dbReference>
<dbReference type="Gene3D" id="3.40.50.720">
    <property type="entry name" value="NAD(P)-binding Rossmann-like Domain"/>
    <property type="match status" value="2"/>
</dbReference>
<dbReference type="AlphaFoldDB" id="A0A1W1EJT8"/>
<keyword evidence="3" id="KW-0630">Potassium</keyword>
<dbReference type="PANTHER" id="PTHR43833">
    <property type="entry name" value="POTASSIUM CHANNEL PROTEIN 2-RELATED-RELATED"/>
    <property type="match status" value="1"/>
</dbReference>
<evidence type="ECO:0000313" key="8">
    <source>
        <dbReference type="EMBL" id="SHO81097.1"/>
    </source>
</evidence>
<protein>
    <submittedName>
        <fullName evidence="8">Trk system potassium uptake protein TrkA</fullName>
    </submittedName>
</protein>
<organism evidence="8">
    <name type="scientific">hydrothermal vent metagenome</name>
    <dbReference type="NCBI Taxonomy" id="652676"/>
    <lineage>
        <taxon>unclassified sequences</taxon>
        <taxon>metagenomes</taxon>
        <taxon>ecological metagenomes</taxon>
    </lineage>
</organism>
<evidence type="ECO:0000256" key="2">
    <source>
        <dbReference type="ARBA" id="ARBA00022538"/>
    </source>
</evidence>
<dbReference type="InterPro" id="IPR050721">
    <property type="entry name" value="Trk_Ktr_HKT_K-transport"/>
</dbReference>
<accession>A0A1W1EJT8</accession>
<dbReference type="InterPro" id="IPR006037">
    <property type="entry name" value="RCK_C"/>
</dbReference>
<dbReference type="PANTHER" id="PTHR43833:SF5">
    <property type="entry name" value="TRK SYSTEM POTASSIUM UPTAKE PROTEIN TRKA"/>
    <property type="match status" value="1"/>
</dbReference>
<keyword evidence="2" id="KW-0633">Potassium transport</keyword>
<feature type="domain" description="RCK N-terminal" evidence="7">
    <location>
        <begin position="223"/>
        <end position="332"/>
    </location>
</feature>
<dbReference type="GO" id="GO:0005886">
    <property type="term" value="C:plasma membrane"/>
    <property type="evidence" value="ECO:0007669"/>
    <property type="project" value="InterPro"/>
</dbReference>
<name>A0A1W1EJT8_9ZZZZ</name>
<dbReference type="PRINTS" id="PR00335">
    <property type="entry name" value="KUPTAKETRKA"/>
</dbReference>
<dbReference type="InterPro" id="IPR003148">
    <property type="entry name" value="RCK_N"/>
</dbReference>
<dbReference type="InterPro" id="IPR036721">
    <property type="entry name" value="RCK_C_sf"/>
</dbReference>
<keyword evidence="5" id="KW-0406">Ion transport</keyword>
<dbReference type="SUPFAM" id="SSF51735">
    <property type="entry name" value="NAD(P)-binding Rossmann-fold domains"/>
    <property type="match status" value="2"/>
</dbReference>
<dbReference type="Pfam" id="PF02080">
    <property type="entry name" value="TrkA_C"/>
    <property type="match status" value="1"/>
</dbReference>
<proteinExistence type="predicted"/>
<keyword evidence="4" id="KW-0520">NAD</keyword>
<feature type="domain" description="RCK C-terminal" evidence="6">
    <location>
        <begin position="163"/>
        <end position="211"/>
    </location>
</feature>
<keyword evidence="1" id="KW-0813">Transport</keyword>
<evidence type="ECO:0000256" key="3">
    <source>
        <dbReference type="ARBA" id="ARBA00022958"/>
    </source>
</evidence>
<evidence type="ECO:0000259" key="7">
    <source>
        <dbReference type="Pfam" id="PF02254"/>
    </source>
</evidence>
<dbReference type="InterPro" id="IPR006036">
    <property type="entry name" value="K_uptake_TrkA"/>
</dbReference>
<dbReference type="GO" id="GO:0015079">
    <property type="term" value="F:potassium ion transmembrane transporter activity"/>
    <property type="evidence" value="ECO:0007669"/>
    <property type="project" value="InterPro"/>
</dbReference>
<dbReference type="Pfam" id="PF02254">
    <property type="entry name" value="TrkA_N"/>
    <property type="match status" value="2"/>
</dbReference>
<feature type="domain" description="RCK N-terminal" evidence="7">
    <location>
        <begin position="3"/>
        <end position="120"/>
    </location>
</feature>
<sequence length="425" mass="48500">MNIIIAGAGKVGFNLAKTLCVKHSVTVIDQNRDAIDKISESLDILPIEGDVEDSNIYKPFVDKKIDLFIAVTNIDNVNLVSTIIADTIIDIDKKFVRLKQHFFEASLIQKKLGINHIIFPIKLASDAIASLLEYPKANNIKFFKYTNYRLASVQVSQDIGPIKINEIEANIIGIERKKRFFIPNEDDLIIDNDLVYFFATDDDVYRICNRLSSAPDLPIEKCVVFGGEELGISIAQALIDNNKNVKLVEKDLEMCEIANEKLKGKATVINSKYGTMNIIKEEGFKEADIFISATKNDEYNIIKCLEAKNMGIPKVIAMNNEIEYYNLMHSLDIIVMRGPKMSAYNTIMEEINSSDIILQKNFCGAKAIVYMRKIFPNSKLLGKKVKYLNMENINLFYIRDKEIYKFKEKIILQKNDLIITFWNYI</sequence>
<gene>
    <name evidence="8" type="ORF">MNB_SV-15-816</name>
</gene>
<dbReference type="InterPro" id="IPR036291">
    <property type="entry name" value="NAD(P)-bd_dom_sf"/>
</dbReference>
<evidence type="ECO:0000256" key="1">
    <source>
        <dbReference type="ARBA" id="ARBA00022448"/>
    </source>
</evidence>